<proteinExistence type="predicted"/>
<keyword evidence="3" id="KW-1185">Reference proteome</keyword>
<organism evidence="2 3">
    <name type="scientific">Ferrovibrio xuzhouensis</name>
    <dbReference type="NCBI Taxonomy" id="1576914"/>
    <lineage>
        <taxon>Bacteria</taxon>
        <taxon>Pseudomonadati</taxon>
        <taxon>Pseudomonadota</taxon>
        <taxon>Alphaproteobacteria</taxon>
        <taxon>Rhodospirillales</taxon>
        <taxon>Rhodospirillaceae</taxon>
        <taxon>Ferrovibrio</taxon>
    </lineage>
</organism>
<feature type="compositionally biased region" description="Polar residues" evidence="1">
    <location>
        <begin position="1"/>
        <end position="11"/>
    </location>
</feature>
<evidence type="ECO:0000256" key="1">
    <source>
        <dbReference type="SAM" id="MobiDB-lite"/>
    </source>
</evidence>
<comment type="caution">
    <text evidence="2">The sequence shown here is derived from an EMBL/GenBank/DDBJ whole genome shotgun (WGS) entry which is preliminary data.</text>
</comment>
<feature type="region of interest" description="Disordered" evidence="1">
    <location>
        <begin position="1"/>
        <end position="52"/>
    </location>
</feature>
<evidence type="ECO:0000313" key="3">
    <source>
        <dbReference type="Proteomes" id="UP001595711"/>
    </source>
</evidence>
<sequence>MTQTQTQNTGSPLAAMEKKVAEAQAADKTAAAAGPALAPVPQQAEAAKTAKI</sequence>
<gene>
    <name evidence="2" type="ORF">ACFOOQ_07520</name>
</gene>
<evidence type="ECO:0000313" key="2">
    <source>
        <dbReference type="EMBL" id="MFC3675386.1"/>
    </source>
</evidence>
<name>A0ABV7VD53_9PROT</name>
<dbReference type="EMBL" id="JBHRYJ010000001">
    <property type="protein sequence ID" value="MFC3675386.1"/>
    <property type="molecule type" value="Genomic_DNA"/>
</dbReference>
<feature type="compositionally biased region" description="Low complexity" evidence="1">
    <location>
        <begin position="22"/>
        <end position="44"/>
    </location>
</feature>
<protein>
    <submittedName>
        <fullName evidence="2">Uncharacterized protein</fullName>
    </submittedName>
</protein>
<accession>A0ABV7VD53</accession>
<dbReference type="RefSeq" id="WP_379723862.1">
    <property type="nucleotide sequence ID" value="NZ_JBHRYJ010000001.1"/>
</dbReference>
<reference evidence="3" key="1">
    <citation type="journal article" date="2019" name="Int. J. Syst. Evol. Microbiol.">
        <title>The Global Catalogue of Microorganisms (GCM) 10K type strain sequencing project: providing services to taxonomists for standard genome sequencing and annotation.</title>
        <authorList>
            <consortium name="The Broad Institute Genomics Platform"/>
            <consortium name="The Broad Institute Genome Sequencing Center for Infectious Disease"/>
            <person name="Wu L."/>
            <person name="Ma J."/>
        </authorList>
    </citation>
    <scope>NUCLEOTIDE SEQUENCE [LARGE SCALE GENOMIC DNA]</scope>
    <source>
        <strain evidence="3">KCTC 42182</strain>
    </source>
</reference>
<dbReference type="Proteomes" id="UP001595711">
    <property type="component" value="Unassembled WGS sequence"/>
</dbReference>